<evidence type="ECO:0000313" key="1">
    <source>
        <dbReference type="EMBL" id="QOY25664.1"/>
    </source>
</evidence>
<dbReference type="EMBL" id="CP063687">
    <property type="protein sequence ID" value="QOY25664.1"/>
    <property type="molecule type" value="Genomic_DNA"/>
</dbReference>
<sequence>MNEFYKALTHVNKIFYEPNHLTIHDIQEEAQNSEYGAGMFQLHSKSVRFRVAKITPNKIGQFVAFWEKDGDGKNQAFSYEKAADLLVINTFAGNHHFGQFVFPKEVLVKQNILKTAAAKGKMAIRVYPKWENPTSKQAIKTQKWQLAYFVEANDADRFPAQDLLKLYSN</sequence>
<dbReference type="AlphaFoldDB" id="A0A7W4LTP1"/>
<dbReference type="Pfam" id="PF08877">
    <property type="entry name" value="MepB-like"/>
    <property type="match status" value="1"/>
</dbReference>
<dbReference type="RefSeq" id="WP_123117709.1">
    <property type="nucleotide sequence ID" value="NZ_AP024501.1"/>
</dbReference>
<organism evidence="1 2">
    <name type="scientific">Bacillus velezensis</name>
    <dbReference type="NCBI Taxonomy" id="492670"/>
    <lineage>
        <taxon>Bacteria</taxon>
        <taxon>Bacillati</taxon>
        <taxon>Bacillota</taxon>
        <taxon>Bacilli</taxon>
        <taxon>Bacillales</taxon>
        <taxon>Bacillaceae</taxon>
        <taxon>Bacillus</taxon>
        <taxon>Bacillus amyloliquefaciens group</taxon>
    </lineage>
</organism>
<accession>A0A7W4LTP1</accession>
<protein>
    <recommendedName>
        <fullName evidence="3">Mep operon protein MepB</fullName>
    </recommendedName>
</protein>
<dbReference type="InterPro" id="IPR011235">
    <property type="entry name" value="MepB-like"/>
</dbReference>
<proteinExistence type="predicted"/>
<evidence type="ECO:0000313" key="2">
    <source>
        <dbReference type="Proteomes" id="UP000587477"/>
    </source>
</evidence>
<reference evidence="2" key="1">
    <citation type="submission" date="2020-10" db="EMBL/GenBank/DDBJ databases">
        <title>Complete genome sequence of Bacillus velezensis NST6.</title>
        <authorList>
            <person name="Choi J."/>
        </authorList>
    </citation>
    <scope>NUCLEOTIDE SEQUENCE [LARGE SCALE GENOMIC DNA]</scope>
    <source>
        <strain evidence="2">NST6</strain>
    </source>
</reference>
<evidence type="ECO:0008006" key="3">
    <source>
        <dbReference type="Google" id="ProtNLM"/>
    </source>
</evidence>
<name>A0A7W4LTP1_BACVE</name>
<dbReference type="InterPro" id="IPR038231">
    <property type="entry name" value="MepB-like_sf"/>
</dbReference>
<dbReference type="Proteomes" id="UP000587477">
    <property type="component" value="Chromosome"/>
</dbReference>
<dbReference type="PIRSF" id="PIRSF032285">
    <property type="entry name" value="UCP032285"/>
    <property type="match status" value="1"/>
</dbReference>
<gene>
    <name evidence="1" type="ORF">BACVE_000593</name>
</gene>
<dbReference type="Gene3D" id="3.40.1350.140">
    <property type="entry name" value="MepB-like"/>
    <property type="match status" value="1"/>
</dbReference>